<gene>
    <name evidence="1" type="ORF">ENN51_06635</name>
</gene>
<dbReference type="SUPFAM" id="SSF101908">
    <property type="entry name" value="Putative isomerase YbhE"/>
    <property type="match status" value="1"/>
</dbReference>
<evidence type="ECO:0000313" key="1">
    <source>
        <dbReference type="EMBL" id="HDQ99942.1"/>
    </source>
</evidence>
<sequence length="714" mass="77005">MPLSVLMLLLPLQIIPMWDSLNMRTVGVWPFGALGWHQVVDDSFLYVKSGKGLVVFDISDPASPTKLDSFKFGASFHTQVGNTLCGVGSNRGVTLVDVTRPESPTLIGYHLTPDITISLCAQDSLLYVAAYGAGLRIINISDPGQPKEIGAWMSPASHTHWVTLRENFAFLADGYAGLRILDVSNPHSPGEVFWHRIGNEVATSIALADTIALIAWRNAGLRLWNVADPTQPYELGVLPSYAKQVAVKDSFAFVILWTGAADTMLILDIADPTQPRPVAGLPAGFFLKLWNDLCFVSNPENVRTEDSLYILSVQDPTRPVSLGVCTGFHGHFDILHVAGGLGFGGTRGQGVQVFDVSSPAEPTLISQIGDWYVPQLASVGNLLHLACVLGPPPYRVVDVTDPRNPVLVGTQDSMFSGGAVAARDSLVFLIVFDLSQTWQLWILSAADPTQPRVLSRIPAGPGRQFRACVVDGNLLYIAAGSDGLRVLDISDPVLPEPLGACSTMGSAQELKTRYPYAYIADGLGGITVVDISDPSKPFMVGNHPTPYGTFSIDLDRNIAYVADGFWGVRAFDVSNPAEPSPVGFYHTPCFAQYVQVMDGLVFVADGRGWLVLERYPPGVEEPPNERPSFAPPGPTVVRGVLNLSGAEHNPILPGESGLCPKPTQLLNATGRRVMDLQPGENDVRHLAPGVYFIRAEGPRGQGFKGSSRKVVIQR</sequence>
<dbReference type="SUPFAM" id="SSF69322">
    <property type="entry name" value="Tricorn protease domain 2"/>
    <property type="match status" value="1"/>
</dbReference>
<name>A0A7V0T696_UNCW3</name>
<dbReference type="Pfam" id="PF08309">
    <property type="entry name" value="LVIVD"/>
    <property type="match status" value="7"/>
</dbReference>
<protein>
    <recommendedName>
        <fullName evidence="2">Choice-of-anchor B family protein</fullName>
    </recommendedName>
</protein>
<organism evidence="1">
    <name type="scientific">candidate division WOR-3 bacterium</name>
    <dbReference type="NCBI Taxonomy" id="2052148"/>
    <lineage>
        <taxon>Bacteria</taxon>
        <taxon>Bacteria division WOR-3</taxon>
    </lineage>
</organism>
<dbReference type="Proteomes" id="UP000885672">
    <property type="component" value="Unassembled WGS sequence"/>
</dbReference>
<reference evidence="1" key="1">
    <citation type="journal article" date="2020" name="mSystems">
        <title>Genome- and Community-Level Interaction Insights into Carbon Utilization and Element Cycling Functions of Hydrothermarchaeota in Hydrothermal Sediment.</title>
        <authorList>
            <person name="Zhou Z."/>
            <person name="Liu Y."/>
            <person name="Xu W."/>
            <person name="Pan J."/>
            <person name="Luo Z.H."/>
            <person name="Li M."/>
        </authorList>
    </citation>
    <scope>NUCLEOTIDE SEQUENCE [LARGE SCALE GENOMIC DNA]</scope>
    <source>
        <strain evidence="1">SpSt-1182</strain>
    </source>
</reference>
<proteinExistence type="predicted"/>
<accession>A0A7V0T696</accession>
<dbReference type="AlphaFoldDB" id="A0A7V0T696"/>
<dbReference type="InterPro" id="IPR013211">
    <property type="entry name" value="LVIVD"/>
</dbReference>
<evidence type="ECO:0008006" key="2">
    <source>
        <dbReference type="Google" id="ProtNLM"/>
    </source>
</evidence>
<comment type="caution">
    <text evidence="1">The sequence shown here is derived from an EMBL/GenBank/DDBJ whole genome shotgun (WGS) entry which is preliminary data.</text>
</comment>
<dbReference type="EMBL" id="DSBX01000251">
    <property type="protein sequence ID" value="HDQ99942.1"/>
    <property type="molecule type" value="Genomic_DNA"/>
</dbReference>